<dbReference type="AlphaFoldDB" id="A0AAV7V8H4"/>
<dbReference type="EMBL" id="JANPWB010000003">
    <property type="protein sequence ID" value="KAJ1196919.1"/>
    <property type="molecule type" value="Genomic_DNA"/>
</dbReference>
<feature type="region of interest" description="Disordered" evidence="1">
    <location>
        <begin position="46"/>
        <end position="68"/>
    </location>
</feature>
<proteinExistence type="predicted"/>
<evidence type="ECO:0000313" key="2">
    <source>
        <dbReference type="EMBL" id="KAJ1196919.1"/>
    </source>
</evidence>
<feature type="compositionally biased region" description="Polar residues" evidence="1">
    <location>
        <begin position="49"/>
        <end position="59"/>
    </location>
</feature>
<organism evidence="2 3">
    <name type="scientific">Pleurodeles waltl</name>
    <name type="common">Iberian ribbed newt</name>
    <dbReference type="NCBI Taxonomy" id="8319"/>
    <lineage>
        <taxon>Eukaryota</taxon>
        <taxon>Metazoa</taxon>
        <taxon>Chordata</taxon>
        <taxon>Craniata</taxon>
        <taxon>Vertebrata</taxon>
        <taxon>Euteleostomi</taxon>
        <taxon>Amphibia</taxon>
        <taxon>Batrachia</taxon>
        <taxon>Caudata</taxon>
        <taxon>Salamandroidea</taxon>
        <taxon>Salamandridae</taxon>
        <taxon>Pleurodelinae</taxon>
        <taxon>Pleurodeles</taxon>
    </lineage>
</organism>
<comment type="caution">
    <text evidence="2">The sequence shown here is derived from an EMBL/GenBank/DDBJ whole genome shotgun (WGS) entry which is preliminary data.</text>
</comment>
<name>A0AAV7V8H4_PLEWA</name>
<protein>
    <submittedName>
        <fullName evidence="2">Uncharacterized protein</fullName>
    </submittedName>
</protein>
<evidence type="ECO:0000313" key="3">
    <source>
        <dbReference type="Proteomes" id="UP001066276"/>
    </source>
</evidence>
<dbReference type="Proteomes" id="UP001066276">
    <property type="component" value="Chromosome 2_1"/>
</dbReference>
<sequence>MDNPGDSNALPKWAQRILGLLGSEQSAVYVGDHLVESIRNPTRLAAFATTDSGPTATNRRPSDKRSNDMASLDHICTAYAESATSHFGMASWTMPGTSSNLLQCEEATAARVPIDPKSHINTRINYQSKS</sequence>
<keyword evidence="3" id="KW-1185">Reference proteome</keyword>
<evidence type="ECO:0000256" key="1">
    <source>
        <dbReference type="SAM" id="MobiDB-lite"/>
    </source>
</evidence>
<accession>A0AAV7V8H4</accession>
<reference evidence="2" key="1">
    <citation type="journal article" date="2022" name="bioRxiv">
        <title>Sequencing and chromosome-scale assembly of the giantPleurodeles waltlgenome.</title>
        <authorList>
            <person name="Brown T."/>
            <person name="Elewa A."/>
            <person name="Iarovenko S."/>
            <person name="Subramanian E."/>
            <person name="Araus A.J."/>
            <person name="Petzold A."/>
            <person name="Susuki M."/>
            <person name="Suzuki K.-i.T."/>
            <person name="Hayashi T."/>
            <person name="Toyoda A."/>
            <person name="Oliveira C."/>
            <person name="Osipova E."/>
            <person name="Leigh N.D."/>
            <person name="Simon A."/>
            <person name="Yun M.H."/>
        </authorList>
    </citation>
    <scope>NUCLEOTIDE SEQUENCE</scope>
    <source>
        <strain evidence="2">20211129_DDA</strain>
        <tissue evidence="2">Liver</tissue>
    </source>
</reference>
<gene>
    <name evidence="2" type="ORF">NDU88_000782</name>
</gene>